<dbReference type="Proteomes" id="UP000225108">
    <property type="component" value="Unassembled WGS sequence"/>
</dbReference>
<gene>
    <name evidence="4" type="ORF">CSW57_21565</name>
</gene>
<protein>
    <submittedName>
        <fullName evidence="4">TetR family transcriptional regulator</fullName>
    </submittedName>
</protein>
<evidence type="ECO:0000256" key="1">
    <source>
        <dbReference type="ARBA" id="ARBA00023125"/>
    </source>
</evidence>
<proteinExistence type="predicted"/>
<dbReference type="PROSITE" id="PS01081">
    <property type="entry name" value="HTH_TETR_1"/>
    <property type="match status" value="1"/>
</dbReference>
<reference evidence="4 5" key="1">
    <citation type="submission" date="2017-10" db="EMBL/GenBank/DDBJ databases">
        <title>The draft genome sequence of Williamsia sp. BULT 1.1 isolated from the semi-arid grassland soils from South Africa.</title>
        <authorList>
            <person name="Kabwe M.H."/>
            <person name="Govender N."/>
            <person name="Mutseka Lunga P."/>
            <person name="Vikram S."/>
            <person name="Makhalanyane T.P."/>
        </authorList>
    </citation>
    <scope>NUCLEOTIDE SEQUENCE [LARGE SCALE GENOMIC DNA]</scope>
    <source>
        <strain evidence="4 5">BULT 1.1</strain>
    </source>
</reference>
<feature type="DNA-binding region" description="H-T-H motif" evidence="2">
    <location>
        <begin position="47"/>
        <end position="66"/>
    </location>
</feature>
<dbReference type="PRINTS" id="PR00455">
    <property type="entry name" value="HTHTETR"/>
</dbReference>
<evidence type="ECO:0000313" key="4">
    <source>
        <dbReference type="EMBL" id="PHV64862.1"/>
    </source>
</evidence>
<evidence type="ECO:0000313" key="5">
    <source>
        <dbReference type="Proteomes" id="UP000225108"/>
    </source>
</evidence>
<sequence length="209" mass="22523">MHTAGSQDARSRQEAVTVQRSVDTAAVSRIKHAAIEVFSESGYGGASTREITKRLGLSAAAIYPHFASKEELLFAISLDGHRGALSAVSNADNPADDYPTRLRSVVSAFAHWQAENNALARVVQYELHALAPAHYKVIAGLRRNTTAVIAHIVDEGTSHGDFNTPNPHDAVLAISSLCVDVCRWFPSTEHRDPARLGLAYANIATKLVT</sequence>
<dbReference type="PANTHER" id="PTHR30055">
    <property type="entry name" value="HTH-TYPE TRANSCRIPTIONAL REGULATOR RUTR"/>
    <property type="match status" value="1"/>
</dbReference>
<dbReference type="InterPro" id="IPR036271">
    <property type="entry name" value="Tet_transcr_reg_TetR-rel_C_sf"/>
</dbReference>
<feature type="domain" description="HTH tetR-type" evidence="3">
    <location>
        <begin position="24"/>
        <end position="84"/>
    </location>
</feature>
<dbReference type="InterPro" id="IPR041490">
    <property type="entry name" value="KstR2_TetR_C"/>
</dbReference>
<dbReference type="Pfam" id="PF00440">
    <property type="entry name" value="TetR_N"/>
    <property type="match status" value="1"/>
</dbReference>
<dbReference type="EMBL" id="PEBD01000011">
    <property type="protein sequence ID" value="PHV64862.1"/>
    <property type="molecule type" value="Genomic_DNA"/>
</dbReference>
<comment type="caution">
    <text evidence="4">The sequence shown here is derived from an EMBL/GenBank/DDBJ whole genome shotgun (WGS) entry which is preliminary data.</text>
</comment>
<dbReference type="SUPFAM" id="SSF48498">
    <property type="entry name" value="Tetracyclin repressor-like, C-terminal domain"/>
    <property type="match status" value="1"/>
</dbReference>
<dbReference type="SUPFAM" id="SSF46689">
    <property type="entry name" value="Homeodomain-like"/>
    <property type="match status" value="1"/>
</dbReference>
<dbReference type="InterPro" id="IPR050109">
    <property type="entry name" value="HTH-type_TetR-like_transc_reg"/>
</dbReference>
<keyword evidence="1 2" id="KW-0238">DNA-binding</keyword>
<organism evidence="4 5">
    <name type="scientific">Williamsia marianensis</name>
    <dbReference type="NCBI Taxonomy" id="85044"/>
    <lineage>
        <taxon>Bacteria</taxon>
        <taxon>Bacillati</taxon>
        <taxon>Actinomycetota</taxon>
        <taxon>Actinomycetes</taxon>
        <taxon>Mycobacteriales</taxon>
        <taxon>Nocardiaceae</taxon>
        <taxon>Williamsia</taxon>
    </lineage>
</organism>
<dbReference type="Gene3D" id="1.10.357.10">
    <property type="entry name" value="Tetracycline Repressor, domain 2"/>
    <property type="match status" value="1"/>
</dbReference>
<dbReference type="Pfam" id="PF17932">
    <property type="entry name" value="TetR_C_24"/>
    <property type="match status" value="1"/>
</dbReference>
<name>A0A2G3PIB9_WILMA</name>
<dbReference type="PROSITE" id="PS50977">
    <property type="entry name" value="HTH_TETR_2"/>
    <property type="match status" value="1"/>
</dbReference>
<dbReference type="InterPro" id="IPR001647">
    <property type="entry name" value="HTH_TetR"/>
</dbReference>
<evidence type="ECO:0000259" key="3">
    <source>
        <dbReference type="PROSITE" id="PS50977"/>
    </source>
</evidence>
<dbReference type="GO" id="GO:0000976">
    <property type="term" value="F:transcription cis-regulatory region binding"/>
    <property type="evidence" value="ECO:0007669"/>
    <property type="project" value="TreeGrafter"/>
</dbReference>
<dbReference type="GO" id="GO:0003700">
    <property type="term" value="F:DNA-binding transcription factor activity"/>
    <property type="evidence" value="ECO:0007669"/>
    <property type="project" value="TreeGrafter"/>
</dbReference>
<dbReference type="InterPro" id="IPR023772">
    <property type="entry name" value="DNA-bd_HTH_TetR-type_CS"/>
</dbReference>
<dbReference type="AlphaFoldDB" id="A0A2G3PIB9"/>
<evidence type="ECO:0000256" key="2">
    <source>
        <dbReference type="PROSITE-ProRule" id="PRU00335"/>
    </source>
</evidence>
<dbReference type="InterPro" id="IPR009057">
    <property type="entry name" value="Homeodomain-like_sf"/>
</dbReference>
<accession>A0A2G3PIB9</accession>
<dbReference type="PANTHER" id="PTHR30055:SF200">
    <property type="entry name" value="HTH-TYPE TRANSCRIPTIONAL REPRESSOR BDCR"/>
    <property type="match status" value="1"/>
</dbReference>